<dbReference type="EMBL" id="BDGG01000006">
    <property type="protein sequence ID" value="GAV00608.1"/>
    <property type="molecule type" value="Genomic_DNA"/>
</dbReference>
<keyword evidence="3" id="KW-1185">Reference proteome</keyword>
<feature type="transmembrane region" description="Helical" evidence="1">
    <location>
        <begin position="28"/>
        <end position="52"/>
    </location>
</feature>
<name>A0A1D1VLI1_RAMVA</name>
<protein>
    <submittedName>
        <fullName evidence="2">Uncharacterized protein</fullName>
    </submittedName>
</protein>
<comment type="caution">
    <text evidence="2">The sequence shown here is derived from an EMBL/GenBank/DDBJ whole genome shotgun (WGS) entry which is preliminary data.</text>
</comment>
<evidence type="ECO:0000313" key="2">
    <source>
        <dbReference type="EMBL" id="GAV00608.1"/>
    </source>
</evidence>
<sequence length="55" mass="6393">MDFASSAVEFQEVVQAHFSNTPHRNLNLSFWLSNIRLVILCTFSFSILNIMLCTW</sequence>
<dbReference type="AlphaFoldDB" id="A0A1D1VLI1"/>
<evidence type="ECO:0000256" key="1">
    <source>
        <dbReference type="SAM" id="Phobius"/>
    </source>
</evidence>
<evidence type="ECO:0000313" key="3">
    <source>
        <dbReference type="Proteomes" id="UP000186922"/>
    </source>
</evidence>
<organism evidence="2 3">
    <name type="scientific">Ramazzottius varieornatus</name>
    <name type="common">Water bear</name>
    <name type="synonym">Tardigrade</name>
    <dbReference type="NCBI Taxonomy" id="947166"/>
    <lineage>
        <taxon>Eukaryota</taxon>
        <taxon>Metazoa</taxon>
        <taxon>Ecdysozoa</taxon>
        <taxon>Tardigrada</taxon>
        <taxon>Eutardigrada</taxon>
        <taxon>Parachela</taxon>
        <taxon>Hypsibioidea</taxon>
        <taxon>Ramazzottiidae</taxon>
        <taxon>Ramazzottius</taxon>
    </lineage>
</organism>
<accession>A0A1D1VLI1</accession>
<reference evidence="2 3" key="1">
    <citation type="journal article" date="2016" name="Nat. Commun.">
        <title>Extremotolerant tardigrade genome and improved radiotolerance of human cultured cells by tardigrade-unique protein.</title>
        <authorList>
            <person name="Hashimoto T."/>
            <person name="Horikawa D.D."/>
            <person name="Saito Y."/>
            <person name="Kuwahara H."/>
            <person name="Kozuka-Hata H."/>
            <person name="Shin-I T."/>
            <person name="Minakuchi Y."/>
            <person name="Ohishi K."/>
            <person name="Motoyama A."/>
            <person name="Aizu T."/>
            <person name="Enomoto A."/>
            <person name="Kondo K."/>
            <person name="Tanaka S."/>
            <person name="Hara Y."/>
            <person name="Koshikawa S."/>
            <person name="Sagara H."/>
            <person name="Miura T."/>
            <person name="Yokobori S."/>
            <person name="Miyagawa K."/>
            <person name="Suzuki Y."/>
            <person name="Kubo T."/>
            <person name="Oyama M."/>
            <person name="Kohara Y."/>
            <person name="Fujiyama A."/>
            <person name="Arakawa K."/>
            <person name="Katayama T."/>
            <person name="Toyoda A."/>
            <person name="Kunieda T."/>
        </authorList>
    </citation>
    <scope>NUCLEOTIDE SEQUENCE [LARGE SCALE GENOMIC DNA]</scope>
    <source>
        <strain evidence="2 3">YOKOZUNA-1</strain>
    </source>
</reference>
<keyword evidence="1" id="KW-0472">Membrane</keyword>
<gene>
    <name evidence="2" type="primary">RvY_11434-1</name>
    <name evidence="2" type="synonym">RvY_11434.1</name>
    <name evidence="2" type="ORF">RvY_11434</name>
</gene>
<keyword evidence="1" id="KW-0812">Transmembrane</keyword>
<dbReference type="Proteomes" id="UP000186922">
    <property type="component" value="Unassembled WGS sequence"/>
</dbReference>
<keyword evidence="1" id="KW-1133">Transmembrane helix</keyword>
<proteinExistence type="predicted"/>